<dbReference type="EMBL" id="JBHSRD010000008">
    <property type="protein sequence ID" value="MFC6009146.1"/>
    <property type="molecule type" value="Genomic_DNA"/>
</dbReference>
<evidence type="ECO:0000313" key="7">
    <source>
        <dbReference type="Proteomes" id="UP001596189"/>
    </source>
</evidence>
<keyword evidence="7" id="KW-1185">Reference proteome</keyword>
<evidence type="ECO:0000256" key="1">
    <source>
        <dbReference type="ARBA" id="ARBA00022612"/>
    </source>
</evidence>
<accession>A0ABW1JIE6</accession>
<comment type="caution">
    <text evidence="6">The sequence shown here is derived from an EMBL/GenBank/DDBJ whole genome shotgun (WGS) entry which is preliminary data.</text>
</comment>
<keyword evidence="3 6" id="KW-0378">Hydrolase</keyword>
<dbReference type="RefSeq" id="WP_345717672.1">
    <property type="nucleotide sequence ID" value="NZ_BAABFP010000007.1"/>
</dbReference>
<dbReference type="GO" id="GO:0008233">
    <property type="term" value="F:peptidase activity"/>
    <property type="evidence" value="ECO:0007669"/>
    <property type="project" value="UniProtKB-KW"/>
</dbReference>
<proteinExistence type="predicted"/>
<keyword evidence="1" id="KW-1188">Viral release from host cell</keyword>
<dbReference type="GO" id="GO:0006508">
    <property type="term" value="P:proteolysis"/>
    <property type="evidence" value="ECO:0007669"/>
    <property type="project" value="UniProtKB-KW"/>
</dbReference>
<feature type="compositionally biased region" description="Basic and acidic residues" evidence="4">
    <location>
        <begin position="15"/>
        <end position="32"/>
    </location>
</feature>
<dbReference type="Pfam" id="PF04586">
    <property type="entry name" value="Peptidase_S78"/>
    <property type="match status" value="1"/>
</dbReference>
<feature type="domain" description="Prohead serine protease" evidence="5">
    <location>
        <begin position="47"/>
        <end position="200"/>
    </location>
</feature>
<evidence type="ECO:0000256" key="2">
    <source>
        <dbReference type="ARBA" id="ARBA00022670"/>
    </source>
</evidence>
<evidence type="ECO:0000259" key="5">
    <source>
        <dbReference type="Pfam" id="PF04586"/>
    </source>
</evidence>
<dbReference type="InterPro" id="IPR054613">
    <property type="entry name" value="Peptidase_S78_dom"/>
</dbReference>
<evidence type="ECO:0000256" key="4">
    <source>
        <dbReference type="SAM" id="MobiDB-lite"/>
    </source>
</evidence>
<evidence type="ECO:0000313" key="6">
    <source>
        <dbReference type="EMBL" id="MFC6009146.1"/>
    </source>
</evidence>
<feature type="region of interest" description="Disordered" evidence="4">
    <location>
        <begin position="15"/>
        <end position="37"/>
    </location>
</feature>
<organism evidence="6 7">
    <name type="scientific">Angustibacter luteus</name>
    <dbReference type="NCBI Taxonomy" id="658456"/>
    <lineage>
        <taxon>Bacteria</taxon>
        <taxon>Bacillati</taxon>
        <taxon>Actinomycetota</taxon>
        <taxon>Actinomycetes</taxon>
        <taxon>Kineosporiales</taxon>
        <taxon>Kineosporiaceae</taxon>
    </lineage>
</organism>
<name>A0ABW1JIE6_9ACTN</name>
<gene>
    <name evidence="6" type="ORF">ACFQDO_18585</name>
</gene>
<protein>
    <submittedName>
        <fullName evidence="6">HK97 family phage prohead protease</fullName>
        <ecNumber evidence="6">3.4.21.-</ecNumber>
    </submittedName>
</protein>
<dbReference type="Proteomes" id="UP001596189">
    <property type="component" value="Unassembled WGS sequence"/>
</dbReference>
<dbReference type="EC" id="3.4.21.-" evidence="6"/>
<evidence type="ECO:0000256" key="3">
    <source>
        <dbReference type="ARBA" id="ARBA00022801"/>
    </source>
</evidence>
<sequence>MSALDRILEAAAEARADGIRQSSDRPRERRAGEQPGPALVRVRADRMELRESTTEDGALHFTGYASVYDRGYEMWDFFGPYTEQVTSGAGARSLANPELDVPLVLAHDSLRRIARTTNGTLTLSEDEQGLLADAPSLDAGDADVAYIAPKLRSGLVDEMSFRFVITDGSWSSDWTEYHIEGYDIHRGDVAIVGYGANPYTAGSGLRGQQLPKLEELTESDLRDLERRLDLERSRRGGITRSAGMTFAELCDIDRGTVLPPALV</sequence>
<reference evidence="7" key="1">
    <citation type="journal article" date="2019" name="Int. J. Syst. Evol. Microbiol.">
        <title>The Global Catalogue of Microorganisms (GCM) 10K type strain sequencing project: providing services to taxonomists for standard genome sequencing and annotation.</title>
        <authorList>
            <consortium name="The Broad Institute Genomics Platform"/>
            <consortium name="The Broad Institute Genome Sequencing Center for Infectious Disease"/>
            <person name="Wu L."/>
            <person name="Ma J."/>
        </authorList>
    </citation>
    <scope>NUCLEOTIDE SEQUENCE [LARGE SCALE GENOMIC DNA]</scope>
    <source>
        <strain evidence="7">KACC 14249</strain>
    </source>
</reference>
<keyword evidence="2 6" id="KW-0645">Protease</keyword>